<reference evidence="2 3" key="1">
    <citation type="submission" date="2015-03" db="EMBL/GenBank/DDBJ databases">
        <authorList>
            <consortium name="Pathogen Informatics"/>
        </authorList>
    </citation>
    <scope>NUCLEOTIDE SEQUENCE [LARGE SCALE GENOMIC DNA]</scope>
    <source>
        <strain evidence="2 3">3476</strain>
    </source>
</reference>
<feature type="compositionally biased region" description="Basic and acidic residues" evidence="1">
    <location>
        <begin position="100"/>
        <end position="121"/>
    </location>
</feature>
<dbReference type="Proteomes" id="UP000039541">
    <property type="component" value="Unassembled WGS sequence"/>
</dbReference>
<dbReference type="AlphaFoldDB" id="A0A655BRS2"/>
<protein>
    <submittedName>
        <fullName evidence="2">Uncharacterized protein</fullName>
    </submittedName>
</protein>
<gene>
    <name evidence="2" type="ORF">ERS008202_00770</name>
</gene>
<proteinExistence type="predicted"/>
<dbReference type="EMBL" id="CQPC01000007">
    <property type="protein sequence ID" value="CNT72489.1"/>
    <property type="molecule type" value="Genomic_DNA"/>
</dbReference>
<organism evidence="2 3">
    <name type="scientific">Salmonella enterica subsp. enterica serovar Bovismorbificans</name>
    <dbReference type="NCBI Taxonomy" id="58097"/>
    <lineage>
        <taxon>Bacteria</taxon>
        <taxon>Pseudomonadati</taxon>
        <taxon>Pseudomonadota</taxon>
        <taxon>Gammaproteobacteria</taxon>
        <taxon>Enterobacterales</taxon>
        <taxon>Enterobacteriaceae</taxon>
        <taxon>Salmonella</taxon>
    </lineage>
</organism>
<evidence type="ECO:0000313" key="2">
    <source>
        <dbReference type="EMBL" id="CNT72489.1"/>
    </source>
</evidence>
<evidence type="ECO:0000313" key="3">
    <source>
        <dbReference type="Proteomes" id="UP000039541"/>
    </source>
</evidence>
<evidence type="ECO:0000256" key="1">
    <source>
        <dbReference type="SAM" id="MobiDB-lite"/>
    </source>
</evidence>
<feature type="region of interest" description="Disordered" evidence="1">
    <location>
        <begin position="81"/>
        <end position="139"/>
    </location>
</feature>
<sequence>MLQYADQQPADHVNDHDENTGDGVAAYKFTCPVHRAVEVGFLSDFRTPFFGLVFTNQTGIKIGVNRHLLAGHTVQHKARADFGNTSGAFGDDHEVDNDEDNKNHNPDREVTADQEMTERLYHLSRRRRAGMPFHQNNAR</sequence>
<name>A0A655BRS2_SALET</name>
<accession>A0A655BRS2</accession>